<dbReference type="EMBL" id="SRHY01000106">
    <property type="protein sequence ID" value="TFJ89931.1"/>
    <property type="molecule type" value="Genomic_DNA"/>
</dbReference>
<protein>
    <submittedName>
        <fullName evidence="4">Transposase</fullName>
    </submittedName>
</protein>
<keyword evidence="5" id="KW-1185">Reference proteome</keyword>
<dbReference type="PANTHER" id="PTHR35604:SF2">
    <property type="entry name" value="TRANSPOSASE INSH FOR INSERTION SEQUENCE ELEMENT IS5A-RELATED"/>
    <property type="match status" value="1"/>
</dbReference>
<dbReference type="Pfam" id="PF05598">
    <property type="entry name" value="DUF772"/>
    <property type="match status" value="1"/>
</dbReference>
<name>A0A4Y9A9R1_9BACI</name>
<evidence type="ECO:0000259" key="3">
    <source>
        <dbReference type="Pfam" id="PF05598"/>
    </source>
</evidence>
<feature type="region of interest" description="Disordered" evidence="1">
    <location>
        <begin position="345"/>
        <end position="364"/>
    </location>
</feature>
<accession>A0A4Y9A9R1</accession>
<dbReference type="OrthoDB" id="9774608at2"/>
<evidence type="ECO:0000313" key="4">
    <source>
        <dbReference type="EMBL" id="TFJ89931.1"/>
    </source>
</evidence>
<dbReference type="GO" id="GO:0004803">
    <property type="term" value="F:transposase activity"/>
    <property type="evidence" value="ECO:0007669"/>
    <property type="project" value="InterPro"/>
</dbReference>
<comment type="caution">
    <text evidence="4">The sequence shown here is derived from an EMBL/GenBank/DDBJ whole genome shotgun (WGS) entry which is preliminary data.</text>
</comment>
<dbReference type="GO" id="GO:0006313">
    <property type="term" value="P:DNA transposition"/>
    <property type="evidence" value="ECO:0007669"/>
    <property type="project" value="InterPro"/>
</dbReference>
<dbReference type="AlphaFoldDB" id="A0A4Y9A9R1"/>
<feature type="compositionally biased region" description="Basic and acidic residues" evidence="1">
    <location>
        <begin position="348"/>
        <end position="364"/>
    </location>
</feature>
<feature type="domain" description="Transposase InsH N-terminal" evidence="3">
    <location>
        <begin position="19"/>
        <end position="112"/>
    </location>
</feature>
<dbReference type="Pfam" id="PF01609">
    <property type="entry name" value="DDE_Tnp_1"/>
    <property type="match status" value="1"/>
</dbReference>
<proteinExistence type="predicted"/>
<dbReference type="RefSeq" id="WP_135111907.1">
    <property type="nucleotide sequence ID" value="NZ_SRHY01000106.1"/>
</dbReference>
<dbReference type="InterPro" id="IPR002559">
    <property type="entry name" value="Transposase_11"/>
</dbReference>
<feature type="non-terminal residue" evidence="4">
    <location>
        <position position="487"/>
    </location>
</feature>
<dbReference type="PANTHER" id="PTHR35604">
    <property type="entry name" value="TRANSPOSASE INSH FOR INSERTION SEQUENCE ELEMENT IS5A-RELATED"/>
    <property type="match status" value="1"/>
</dbReference>
<feature type="compositionally biased region" description="Polar residues" evidence="1">
    <location>
        <begin position="205"/>
        <end position="218"/>
    </location>
</feature>
<feature type="region of interest" description="Disordered" evidence="1">
    <location>
        <begin position="177"/>
        <end position="249"/>
    </location>
</feature>
<evidence type="ECO:0000313" key="5">
    <source>
        <dbReference type="Proteomes" id="UP000298484"/>
    </source>
</evidence>
<reference evidence="4 5" key="1">
    <citation type="submission" date="2019-03" db="EMBL/GenBank/DDBJ databases">
        <title>Genome sequence of Lentibacillus salicampi ATCC BAA-719.</title>
        <authorList>
            <person name="Maclea K.S."/>
            <person name="Simoes Junior M."/>
        </authorList>
    </citation>
    <scope>NUCLEOTIDE SEQUENCE [LARGE SCALE GENOMIC DNA]</scope>
    <source>
        <strain evidence="4 5">ATCC BAA-719</strain>
    </source>
</reference>
<dbReference type="InterPro" id="IPR008490">
    <property type="entry name" value="Transposase_InsH_N"/>
</dbReference>
<sequence length="487" mass="55777">MLSPKQNHIQPNMFQYIDMEDLVPKHHILRRVKDVIDFSAVHDWVKPLYSEKTGRPSTNAELVVRLVVLEYLFNHSERELFETLPMHAGYLWFCGLDFESSLPDRTTLVKTRALWRRHGIFDDIMMHVVNQCIASGLVRPDVHAGVDGTQVRANASIHSLEEIELAPVQTIEGYLEDKKQSDEASLAPSDNTDSDDDDQNPQPSKSKNNHQTDQLQENASHEDFHGKTFSNQTHRSTTDPDARLYKKSKGQEAYPRYLVHDLVDVESGIILKTDASIASGTAEREISQQQLNAVRFQHPQIHIRTLSGDKAYGTPAYLVYLFSRGIMPLISLRDHELEEVPTWQRKTHNPEHQRKRQEKIDHVKAKNQAKQIQIDGKYQDIQNERVQCEHEFAEAKIVHGMDRARSRGLDCMQEQALCTAIVQNLKKLSRFKGKRPGTGVSACAETKKRDERNHDNHFISLIFKGIQEKSSSLSESLMDKKYSFSPV</sequence>
<dbReference type="Proteomes" id="UP000298484">
    <property type="component" value="Unassembled WGS sequence"/>
</dbReference>
<feature type="domain" description="Transposase IS4-like" evidence="2">
    <location>
        <begin position="240"/>
        <end position="425"/>
    </location>
</feature>
<evidence type="ECO:0000259" key="2">
    <source>
        <dbReference type="Pfam" id="PF01609"/>
    </source>
</evidence>
<gene>
    <name evidence="4" type="ORF">E4U82_19520</name>
</gene>
<evidence type="ECO:0000256" key="1">
    <source>
        <dbReference type="SAM" id="MobiDB-lite"/>
    </source>
</evidence>
<dbReference type="GO" id="GO:0003677">
    <property type="term" value="F:DNA binding"/>
    <property type="evidence" value="ECO:0007669"/>
    <property type="project" value="InterPro"/>
</dbReference>
<organism evidence="4 5">
    <name type="scientific">Lentibacillus salicampi</name>
    <dbReference type="NCBI Taxonomy" id="175306"/>
    <lineage>
        <taxon>Bacteria</taxon>
        <taxon>Bacillati</taxon>
        <taxon>Bacillota</taxon>
        <taxon>Bacilli</taxon>
        <taxon>Bacillales</taxon>
        <taxon>Bacillaceae</taxon>
        <taxon>Lentibacillus</taxon>
    </lineage>
</organism>